<reference evidence="13" key="1">
    <citation type="journal article" date="2019" name="Int. J. Syst. Evol. Microbiol.">
        <title>The Global Catalogue of Microorganisms (GCM) 10K type strain sequencing project: providing services to taxonomists for standard genome sequencing and annotation.</title>
        <authorList>
            <consortium name="The Broad Institute Genomics Platform"/>
            <consortium name="The Broad Institute Genome Sequencing Center for Infectious Disease"/>
            <person name="Wu L."/>
            <person name="Ma J."/>
        </authorList>
    </citation>
    <scope>NUCLEOTIDE SEQUENCE [LARGE SCALE GENOMIC DNA]</scope>
    <source>
        <strain evidence="13">CCUG 56401</strain>
    </source>
</reference>
<feature type="domain" description="Vitamin K epoxide reductase" evidence="11">
    <location>
        <begin position="2"/>
        <end position="143"/>
    </location>
</feature>
<dbReference type="SMART" id="SM00756">
    <property type="entry name" value="VKc"/>
    <property type="match status" value="1"/>
</dbReference>
<dbReference type="CDD" id="cd12922">
    <property type="entry name" value="VKOR_5"/>
    <property type="match status" value="1"/>
</dbReference>
<keyword evidence="8" id="KW-1015">Disulfide bond</keyword>
<evidence type="ECO:0000256" key="6">
    <source>
        <dbReference type="ARBA" id="ARBA00023002"/>
    </source>
</evidence>
<evidence type="ECO:0000256" key="4">
    <source>
        <dbReference type="ARBA" id="ARBA00022719"/>
    </source>
</evidence>
<dbReference type="Gene3D" id="1.20.1440.130">
    <property type="entry name" value="VKOR domain"/>
    <property type="match status" value="1"/>
</dbReference>
<dbReference type="InterPro" id="IPR041714">
    <property type="entry name" value="VKOR_Actinobacteria"/>
</dbReference>
<comment type="similarity">
    <text evidence="2">Belongs to the VKOR family.</text>
</comment>
<name>A0ABW3G3J1_9PSEU</name>
<feature type="transmembrane region" description="Helical" evidence="10">
    <location>
        <begin position="91"/>
        <end position="112"/>
    </location>
</feature>
<feature type="transmembrane region" description="Helical" evidence="10">
    <location>
        <begin position="118"/>
        <end position="138"/>
    </location>
</feature>
<evidence type="ECO:0000256" key="7">
    <source>
        <dbReference type="ARBA" id="ARBA00023136"/>
    </source>
</evidence>
<comment type="caution">
    <text evidence="12">The sequence shown here is derived from an EMBL/GenBank/DDBJ whole genome shotgun (WGS) entry which is preliminary data.</text>
</comment>
<evidence type="ECO:0000313" key="12">
    <source>
        <dbReference type="EMBL" id="MFD0923429.1"/>
    </source>
</evidence>
<feature type="transmembrane region" description="Helical" evidence="10">
    <location>
        <begin position="159"/>
        <end position="184"/>
    </location>
</feature>
<dbReference type="PANTHER" id="PTHR34573">
    <property type="entry name" value="VKC DOMAIN-CONTAINING PROTEIN"/>
    <property type="match status" value="1"/>
</dbReference>
<keyword evidence="7 10" id="KW-0472">Membrane</keyword>
<proteinExistence type="inferred from homology"/>
<dbReference type="Pfam" id="PF07884">
    <property type="entry name" value="VKOR"/>
    <property type="match status" value="1"/>
</dbReference>
<keyword evidence="5 10" id="KW-1133">Transmembrane helix</keyword>
<protein>
    <submittedName>
        <fullName evidence="12">Vitamin K epoxide reductase family protein</fullName>
    </submittedName>
</protein>
<keyword evidence="9" id="KW-0676">Redox-active center</keyword>
<evidence type="ECO:0000256" key="3">
    <source>
        <dbReference type="ARBA" id="ARBA00022692"/>
    </source>
</evidence>
<dbReference type="EMBL" id="JBHTIW010000034">
    <property type="protein sequence ID" value="MFD0923429.1"/>
    <property type="molecule type" value="Genomic_DNA"/>
</dbReference>
<dbReference type="PANTHER" id="PTHR34573:SF1">
    <property type="entry name" value="VITAMIN K EPOXIDE REDUCTASE DOMAIN-CONTAINING PROTEIN"/>
    <property type="match status" value="1"/>
</dbReference>
<feature type="transmembrane region" description="Helical" evidence="10">
    <location>
        <begin position="7"/>
        <end position="25"/>
    </location>
</feature>
<evidence type="ECO:0000259" key="11">
    <source>
        <dbReference type="SMART" id="SM00756"/>
    </source>
</evidence>
<dbReference type="Proteomes" id="UP001597018">
    <property type="component" value="Unassembled WGS sequence"/>
</dbReference>
<evidence type="ECO:0000256" key="8">
    <source>
        <dbReference type="ARBA" id="ARBA00023157"/>
    </source>
</evidence>
<keyword evidence="13" id="KW-1185">Reference proteome</keyword>
<comment type="subcellular location">
    <subcellularLocation>
        <location evidence="1">Membrane</location>
        <topology evidence="1">Multi-pass membrane protein</topology>
    </subcellularLocation>
</comment>
<keyword evidence="3 10" id="KW-0812">Transmembrane</keyword>
<evidence type="ECO:0000256" key="5">
    <source>
        <dbReference type="ARBA" id="ARBA00022989"/>
    </source>
</evidence>
<feature type="transmembrane region" description="Helical" evidence="10">
    <location>
        <begin position="66"/>
        <end position="84"/>
    </location>
</feature>
<evidence type="ECO:0000256" key="10">
    <source>
        <dbReference type="SAM" id="Phobius"/>
    </source>
</evidence>
<accession>A0ABW3G3J1</accession>
<evidence type="ECO:0000256" key="1">
    <source>
        <dbReference type="ARBA" id="ARBA00004141"/>
    </source>
</evidence>
<keyword evidence="6" id="KW-0560">Oxidoreductase</keyword>
<dbReference type="InterPro" id="IPR038354">
    <property type="entry name" value="VKOR_sf"/>
</dbReference>
<evidence type="ECO:0000313" key="13">
    <source>
        <dbReference type="Proteomes" id="UP001597018"/>
    </source>
</evidence>
<dbReference type="RefSeq" id="WP_263254324.1">
    <property type="nucleotide sequence ID" value="NZ_BAABLT010000013.1"/>
</dbReference>
<evidence type="ECO:0000256" key="2">
    <source>
        <dbReference type="ARBA" id="ARBA00006214"/>
    </source>
</evidence>
<keyword evidence="4" id="KW-0874">Quinone</keyword>
<evidence type="ECO:0000256" key="9">
    <source>
        <dbReference type="ARBA" id="ARBA00023284"/>
    </source>
</evidence>
<gene>
    <name evidence="12" type="ORF">ACFQ16_27105</name>
</gene>
<dbReference type="InterPro" id="IPR012932">
    <property type="entry name" value="VKOR"/>
</dbReference>
<organism evidence="12 13">
    <name type="scientific">Saccharopolyspora rosea</name>
    <dbReference type="NCBI Taxonomy" id="524884"/>
    <lineage>
        <taxon>Bacteria</taxon>
        <taxon>Bacillati</taxon>
        <taxon>Actinomycetota</taxon>
        <taxon>Actinomycetes</taxon>
        <taxon>Pseudonocardiales</taxon>
        <taxon>Pseudonocardiaceae</taxon>
        <taxon>Saccharopolyspora</taxon>
    </lineage>
</organism>
<sequence>MPRGLSWLYLVGGVIGLIASFALVIEKLEKLEHPGYVPTCSINPIISCGSVMDSSQAALFGFPNPLIGVLAFPVVVTSGVALLAGFRAPRWYWLGMQLATTLAVVFIHWLIVQSLYSIGALCPYCMVVWVVTIALFWYTTVHNFREGHFGSGARPVGVALGRVHSVVLVVWYLVIVALILARFWDYWVTLV</sequence>